<protein>
    <recommendedName>
        <fullName evidence="5">Cytochrome c oxidase assembly protein</fullName>
    </recommendedName>
</protein>
<keyword evidence="2" id="KW-0472">Membrane</keyword>
<feature type="transmembrane region" description="Helical" evidence="2">
    <location>
        <begin position="215"/>
        <end position="241"/>
    </location>
</feature>
<name>A0ABX0DDJ4_9MICC</name>
<evidence type="ECO:0000313" key="3">
    <source>
        <dbReference type="EMBL" id="NGN84982.1"/>
    </source>
</evidence>
<keyword evidence="2" id="KW-1133">Transmembrane helix</keyword>
<sequence>MEANDIDPRYPAEYQRGGDSLPRVLQPPPAARLAEPPAAPPAEVGESVSEPAGVGHELEPEAPESWDEGGPAEASGTVPVASQLVPWTVKTWLFGLGAGIAVTLLGLLCLLPRTAPALDIAASNYILVTLFFPLTDKVLALGPFLVIAGLGMLVLMLLAGAPRHPRASPWLRSGAALVAVAALVAAGLSLFAVTMRPELLLQIFGGPDGTPASYPWIQLTYLATVPLELFGLFTVAFLAIFRPNGSARNVPSAGRAAGTGAAFLAAAAVTYYTPQIFTGALVERTFTSGSSSMQLTPWPITLVQVGPYFLLVGLAALLLALFLRLTTPSVDHGPAPAEDADEFG</sequence>
<accession>A0ABX0DDJ4</accession>
<evidence type="ECO:0000256" key="1">
    <source>
        <dbReference type="SAM" id="MobiDB-lite"/>
    </source>
</evidence>
<feature type="transmembrane region" description="Helical" evidence="2">
    <location>
        <begin position="305"/>
        <end position="323"/>
    </location>
</feature>
<keyword evidence="2" id="KW-0812">Transmembrane</keyword>
<feature type="compositionally biased region" description="Basic and acidic residues" evidence="1">
    <location>
        <begin position="1"/>
        <end position="10"/>
    </location>
</feature>
<reference evidence="3 4" key="1">
    <citation type="submission" date="2020-02" db="EMBL/GenBank/DDBJ databases">
        <title>Genome sequence of the type strain DSM 27180 of Arthrobacter silviterrae.</title>
        <authorList>
            <person name="Gao J."/>
            <person name="Sun J."/>
        </authorList>
    </citation>
    <scope>NUCLEOTIDE SEQUENCE [LARGE SCALE GENOMIC DNA]</scope>
    <source>
        <strain evidence="3 4">DSM 27180</strain>
    </source>
</reference>
<dbReference type="RefSeq" id="WP_165183207.1">
    <property type="nucleotide sequence ID" value="NZ_JAAKZI010000034.1"/>
</dbReference>
<evidence type="ECO:0008006" key="5">
    <source>
        <dbReference type="Google" id="ProtNLM"/>
    </source>
</evidence>
<gene>
    <name evidence="3" type="ORF">G6N77_16185</name>
</gene>
<evidence type="ECO:0000313" key="4">
    <source>
        <dbReference type="Proteomes" id="UP000479226"/>
    </source>
</evidence>
<dbReference type="Proteomes" id="UP000479226">
    <property type="component" value="Unassembled WGS sequence"/>
</dbReference>
<organism evidence="3 4">
    <name type="scientific">Arthrobacter silviterrae</name>
    <dbReference type="NCBI Taxonomy" id="2026658"/>
    <lineage>
        <taxon>Bacteria</taxon>
        <taxon>Bacillati</taxon>
        <taxon>Actinomycetota</taxon>
        <taxon>Actinomycetes</taxon>
        <taxon>Micrococcales</taxon>
        <taxon>Micrococcaceae</taxon>
        <taxon>Arthrobacter</taxon>
    </lineage>
</organism>
<feature type="region of interest" description="Disordered" evidence="1">
    <location>
        <begin position="1"/>
        <end position="75"/>
    </location>
</feature>
<dbReference type="EMBL" id="JAAKZI010000034">
    <property type="protein sequence ID" value="NGN84982.1"/>
    <property type="molecule type" value="Genomic_DNA"/>
</dbReference>
<feature type="transmembrane region" description="Helical" evidence="2">
    <location>
        <begin position="253"/>
        <end position="272"/>
    </location>
</feature>
<comment type="caution">
    <text evidence="3">The sequence shown here is derived from an EMBL/GenBank/DDBJ whole genome shotgun (WGS) entry which is preliminary data.</text>
</comment>
<feature type="transmembrane region" description="Helical" evidence="2">
    <location>
        <begin position="173"/>
        <end position="195"/>
    </location>
</feature>
<keyword evidence="4" id="KW-1185">Reference proteome</keyword>
<evidence type="ECO:0000256" key="2">
    <source>
        <dbReference type="SAM" id="Phobius"/>
    </source>
</evidence>
<feature type="transmembrane region" description="Helical" evidence="2">
    <location>
        <begin position="140"/>
        <end position="161"/>
    </location>
</feature>
<proteinExistence type="predicted"/>
<feature type="transmembrane region" description="Helical" evidence="2">
    <location>
        <begin position="92"/>
        <end position="110"/>
    </location>
</feature>